<evidence type="ECO:0000256" key="1">
    <source>
        <dbReference type="ARBA" id="ARBA00022603"/>
    </source>
</evidence>
<keyword evidence="1" id="KW-0489">Methyltransferase</keyword>
<dbReference type="PIRSF" id="PIRSF017269">
    <property type="entry name" value="GCD14"/>
    <property type="match status" value="1"/>
</dbReference>
<evidence type="ECO:0000259" key="5">
    <source>
        <dbReference type="Pfam" id="PF08704"/>
    </source>
</evidence>
<proteinExistence type="predicted"/>
<evidence type="ECO:0000256" key="3">
    <source>
        <dbReference type="ARBA" id="ARBA00022691"/>
    </source>
</evidence>
<keyword evidence="4" id="KW-0819">tRNA processing</keyword>
<dbReference type="GO" id="GO:0030488">
    <property type="term" value="P:tRNA methylation"/>
    <property type="evidence" value="ECO:0007669"/>
    <property type="project" value="InterPro"/>
</dbReference>
<dbReference type="PANTHER" id="PTHR12133">
    <property type="entry name" value="TRNA (ADENINE(58)-N(1))-METHYLTRANSFERASE"/>
    <property type="match status" value="1"/>
</dbReference>
<dbReference type="GO" id="GO:0160107">
    <property type="term" value="F:tRNA (adenine(58)-N1)-methyltransferase activity"/>
    <property type="evidence" value="ECO:0007669"/>
    <property type="project" value="InterPro"/>
</dbReference>
<dbReference type="EMBL" id="UINC01002492">
    <property type="protein sequence ID" value="SUZ97269.1"/>
    <property type="molecule type" value="Genomic_DNA"/>
</dbReference>
<dbReference type="InterPro" id="IPR014816">
    <property type="entry name" value="tRNA_MeTrfase_Gcd14"/>
</dbReference>
<name>A0A381S1K0_9ZZZZ</name>
<dbReference type="SUPFAM" id="SSF53335">
    <property type="entry name" value="S-adenosyl-L-methionine-dependent methyltransferases"/>
    <property type="match status" value="1"/>
</dbReference>
<keyword evidence="2" id="KW-0808">Transferase</keyword>
<keyword evidence="3" id="KW-0949">S-adenosyl-L-methionine</keyword>
<dbReference type="Pfam" id="PF14801">
    <property type="entry name" value="TrmI-like_N"/>
    <property type="match status" value="1"/>
</dbReference>
<dbReference type="InterPro" id="IPR049470">
    <property type="entry name" value="TRM61_C"/>
</dbReference>
<dbReference type="Pfam" id="PF08704">
    <property type="entry name" value="GCD14"/>
    <property type="match status" value="1"/>
</dbReference>
<sequence length="183" mass="20494">MDDTFKEGDLVMLIDRKGRRYMITLTVGSEFHSHLGYIEHNDILGREQGEWCKTTKGHILLMLKPTLSDYVLNMKRETQVIYPKDIGLIIMLADIFPGAKVVEAGFGSGALTLGLLRSTGNSGSVTSYELRKNQATKALNNISPFMKDMNNLTIKYGDIYGELDEANVDRLVLDVPEPWNVVP</sequence>
<dbReference type="InterPro" id="IPR029063">
    <property type="entry name" value="SAM-dependent_MTases_sf"/>
</dbReference>
<evidence type="ECO:0000256" key="2">
    <source>
        <dbReference type="ARBA" id="ARBA00022679"/>
    </source>
</evidence>
<gene>
    <name evidence="6" type="ORF">METZ01_LOCUS50123</name>
</gene>
<dbReference type="PANTHER" id="PTHR12133:SF1">
    <property type="entry name" value="TRNA (ADENINE(58)-N(1))-METHYLTRANSFERASE, MITOCHONDRIAL"/>
    <property type="match status" value="1"/>
</dbReference>
<dbReference type="FunFam" id="3.10.330.20:FF:000003">
    <property type="entry name" value="tRNA (Adenine(58)-N(1))-methyltransferase, mitochondrial isoform X1"/>
    <property type="match status" value="1"/>
</dbReference>
<evidence type="ECO:0000256" key="4">
    <source>
        <dbReference type="ARBA" id="ARBA00022694"/>
    </source>
</evidence>
<dbReference type="PROSITE" id="PS51620">
    <property type="entry name" value="SAM_TRM61"/>
    <property type="match status" value="1"/>
</dbReference>
<feature type="non-terminal residue" evidence="6">
    <location>
        <position position="183"/>
    </location>
</feature>
<dbReference type="Gene3D" id="3.40.50.150">
    <property type="entry name" value="Vaccinia Virus protein VP39"/>
    <property type="match status" value="1"/>
</dbReference>
<accession>A0A381S1K0</accession>
<reference evidence="6" key="1">
    <citation type="submission" date="2018-05" db="EMBL/GenBank/DDBJ databases">
        <authorList>
            <person name="Lanie J.A."/>
            <person name="Ng W.-L."/>
            <person name="Kazmierczak K.M."/>
            <person name="Andrzejewski T.M."/>
            <person name="Davidsen T.M."/>
            <person name="Wayne K.J."/>
            <person name="Tettelin H."/>
            <person name="Glass J.I."/>
            <person name="Rusch D."/>
            <person name="Podicherti R."/>
            <person name="Tsui H.-C.T."/>
            <person name="Winkler M.E."/>
        </authorList>
    </citation>
    <scope>NUCLEOTIDE SEQUENCE</scope>
</reference>
<dbReference type="CDD" id="cd02440">
    <property type="entry name" value="AdoMet_MTases"/>
    <property type="match status" value="1"/>
</dbReference>
<feature type="domain" description="tRNA (adenine(58)-N(1))-methyltransferase catalytic subunit TRM61 C-terminal" evidence="5">
    <location>
        <begin position="62"/>
        <end position="183"/>
    </location>
</feature>
<organism evidence="6">
    <name type="scientific">marine metagenome</name>
    <dbReference type="NCBI Taxonomy" id="408172"/>
    <lineage>
        <taxon>unclassified sequences</taxon>
        <taxon>metagenomes</taxon>
        <taxon>ecological metagenomes</taxon>
    </lineage>
</organism>
<dbReference type="Gene3D" id="3.10.330.20">
    <property type="match status" value="1"/>
</dbReference>
<dbReference type="AlphaFoldDB" id="A0A381S1K0"/>
<evidence type="ECO:0000313" key="6">
    <source>
        <dbReference type="EMBL" id="SUZ97269.1"/>
    </source>
</evidence>
<dbReference type="GO" id="GO:0031515">
    <property type="term" value="C:tRNA (m1A) methyltransferase complex"/>
    <property type="evidence" value="ECO:0007669"/>
    <property type="project" value="InterPro"/>
</dbReference>
<protein>
    <recommendedName>
        <fullName evidence="5">tRNA (adenine(58)-N(1))-methyltransferase catalytic subunit TRM61 C-terminal domain-containing protein</fullName>
    </recommendedName>
</protein>